<dbReference type="AlphaFoldDB" id="A0ABD4RA35"/>
<dbReference type="Proteomes" id="UP000813349">
    <property type="component" value="Unassembled WGS sequence"/>
</dbReference>
<evidence type="ECO:0000313" key="2">
    <source>
        <dbReference type="EMBL" id="MBU3768579.1"/>
    </source>
</evidence>
<accession>A0ABD4RA35</accession>
<gene>
    <name evidence="2" type="ORF">J0A64_18500</name>
</gene>
<comment type="caution">
    <text evidence="2">The sequence shown here is derived from an EMBL/GenBank/DDBJ whole genome shotgun (WGS) entry which is preliminary data.</text>
</comment>
<dbReference type="EMBL" id="JAFKCP010000013">
    <property type="protein sequence ID" value="MBU3768579.1"/>
    <property type="molecule type" value="Genomic_DNA"/>
</dbReference>
<evidence type="ECO:0000313" key="3">
    <source>
        <dbReference type="Proteomes" id="UP000813349"/>
    </source>
</evidence>
<organism evidence="2 3">
    <name type="scientific">Enterobacter roggenkampii</name>
    <dbReference type="NCBI Taxonomy" id="1812935"/>
    <lineage>
        <taxon>Bacteria</taxon>
        <taxon>Pseudomonadati</taxon>
        <taxon>Pseudomonadota</taxon>
        <taxon>Gammaproteobacteria</taxon>
        <taxon>Enterobacterales</taxon>
        <taxon>Enterobacteriaceae</taxon>
        <taxon>Enterobacter</taxon>
        <taxon>Enterobacter cloacae complex</taxon>
    </lineage>
</organism>
<protein>
    <recommendedName>
        <fullName evidence="1">Peptidase C39 domain-containing protein</fullName>
    </recommendedName>
</protein>
<feature type="domain" description="Peptidase C39" evidence="1">
    <location>
        <begin position="156"/>
        <end position="201"/>
    </location>
</feature>
<dbReference type="InterPro" id="IPR005074">
    <property type="entry name" value="Peptidase_C39"/>
</dbReference>
<dbReference type="Pfam" id="PF03412">
    <property type="entry name" value="Peptidase_C39"/>
    <property type="match status" value="1"/>
</dbReference>
<proteinExistence type="predicted"/>
<dbReference type="Gene3D" id="3.90.70.10">
    <property type="entry name" value="Cysteine proteinases"/>
    <property type="match status" value="1"/>
</dbReference>
<evidence type="ECO:0000259" key="1">
    <source>
        <dbReference type="Pfam" id="PF03412"/>
    </source>
</evidence>
<sequence>MNGDAWEGIKTTVVKAWNGDQKALENVAGVLSGALIPAKLLPSGSSTAKVIVKPVAPKGGAGGNWNVLDEIVDPNVVKQSTPTGCGGACGEMMLNDRNIFVDQTQIGTGLKSPEQLARDLAKNSGSSWSGGFVGFEAYDALNKTGSWSAMMWDQGSKIGHWVVVKGTDSKGNVSIYDPWKGTSYKMTDKEFKGTWNGNAVFNQ</sequence>
<name>A0ABD4RA35_9ENTR</name>
<reference evidence="2 3" key="1">
    <citation type="journal article" date="2021" name="Clin. Infect. Dis.">
        <title>Rapid development of cefiderocol resistance in carbapenem-resistant Enterobacter cloacae during therapy is associated with heterogeneous mutations in the catecholate siderophore receptor cira.</title>
        <authorList>
            <person name="Klein S."/>
            <person name="Boutin S."/>
            <person name="Kocer K."/>
            <person name="Fiedler M.O."/>
            <person name="Storzinger D."/>
            <person name="Weigand M.A."/>
            <person name="Tan B."/>
            <person name="Richter D."/>
            <person name="Rupp C."/>
            <person name="Mieth M."/>
            <person name="Mehrabi A."/>
            <person name="Hackert T."/>
            <person name="Zimmermann S."/>
            <person name="Heeg K."/>
            <person name="Nurjadi D."/>
        </authorList>
    </citation>
    <scope>NUCLEOTIDE SEQUENCE [LARGE SCALE GENOMIC DNA]</scope>
    <source>
        <strain evidence="2 3">BK34275</strain>
    </source>
</reference>